<organism evidence="2 3">
    <name type="scientific">Ceratosolen solmsi marchali</name>
    <dbReference type="NCBI Taxonomy" id="326594"/>
    <lineage>
        <taxon>Eukaryota</taxon>
        <taxon>Metazoa</taxon>
        <taxon>Ecdysozoa</taxon>
        <taxon>Arthropoda</taxon>
        <taxon>Hexapoda</taxon>
        <taxon>Insecta</taxon>
        <taxon>Pterygota</taxon>
        <taxon>Neoptera</taxon>
        <taxon>Endopterygota</taxon>
        <taxon>Hymenoptera</taxon>
        <taxon>Apocrita</taxon>
        <taxon>Proctotrupomorpha</taxon>
        <taxon>Chalcidoidea</taxon>
        <taxon>Agaonidae</taxon>
        <taxon>Agaoninae</taxon>
        <taxon>Ceratosolen</taxon>
    </lineage>
</organism>
<reference evidence="3" key="1">
    <citation type="submission" date="2025-08" db="UniProtKB">
        <authorList>
            <consortium name="RefSeq"/>
        </authorList>
    </citation>
    <scope>IDENTIFICATION</scope>
</reference>
<sequence length="303" mass="34825">MHIQLNDVSYSDNNSQQECNQWKTRSEMQDTKFSSSFDQYQSSDYQEDQINVDNKVATLVQMDVKQEKQCANYNSPNEEFSDNWAMPYVITDSNSKKSYSPENPNISKIPNHPMNHANRTSEVKTINEIMQNSMISETRTSLTKEETKFSNNFDQPKNTNQQEGQVNLDNKIDTLVQMNIKQEEQSVNVHLSKQEHPDNWAMSHVITDSNLDRAIDILQKANISIIQNHSMNQTTSANTKKLNEAKQLISETKTTSILDKCTNPKSVKEDSNSDLQPNAITVESNQNIQHALEVENYSNKKYY</sequence>
<feature type="region of interest" description="Disordered" evidence="1">
    <location>
        <begin position="1"/>
        <end position="27"/>
    </location>
</feature>
<dbReference type="RefSeq" id="XP_011502284.1">
    <property type="nucleotide sequence ID" value="XM_011503982.1"/>
</dbReference>
<feature type="region of interest" description="Disordered" evidence="1">
    <location>
        <begin position="95"/>
        <end position="117"/>
    </location>
</feature>
<dbReference type="GeneID" id="105365748"/>
<dbReference type="KEGG" id="csol:105365748"/>
<feature type="compositionally biased region" description="Polar residues" evidence="1">
    <location>
        <begin position="95"/>
        <end position="108"/>
    </location>
</feature>
<accession>A0AAJ6YQD2</accession>
<name>A0AAJ6YQD2_9HYME</name>
<evidence type="ECO:0000313" key="3">
    <source>
        <dbReference type="RefSeq" id="XP_011502284.1"/>
    </source>
</evidence>
<proteinExistence type="predicted"/>
<protein>
    <submittedName>
        <fullName evidence="3">Asparagine-rich protein-like</fullName>
    </submittedName>
</protein>
<feature type="compositionally biased region" description="Polar residues" evidence="1">
    <location>
        <begin position="1"/>
        <end position="23"/>
    </location>
</feature>
<keyword evidence="2" id="KW-1185">Reference proteome</keyword>
<dbReference type="Proteomes" id="UP000695007">
    <property type="component" value="Unplaced"/>
</dbReference>
<evidence type="ECO:0000313" key="2">
    <source>
        <dbReference type="Proteomes" id="UP000695007"/>
    </source>
</evidence>
<evidence type="ECO:0000256" key="1">
    <source>
        <dbReference type="SAM" id="MobiDB-lite"/>
    </source>
</evidence>
<gene>
    <name evidence="3" type="primary">LOC105365748</name>
</gene>
<dbReference type="AlphaFoldDB" id="A0AAJ6YQD2"/>